<gene>
    <name evidence="14" type="ORF">Naga_100163g11</name>
</gene>
<keyword evidence="15" id="KW-1185">Reference proteome</keyword>
<feature type="transmembrane region" description="Helical" evidence="10">
    <location>
        <begin position="432"/>
        <end position="454"/>
    </location>
</feature>
<feature type="transmembrane region" description="Helical" evidence="10">
    <location>
        <begin position="393"/>
        <end position="412"/>
    </location>
</feature>
<keyword evidence="2 8" id="KW-0812">Transmembrane</keyword>
<feature type="transmembrane region" description="Helical" evidence="10">
    <location>
        <begin position="261"/>
        <end position="278"/>
    </location>
</feature>
<dbReference type="InterPro" id="IPR044751">
    <property type="entry name" value="Ion_transp-like_CBS"/>
</dbReference>
<evidence type="ECO:0000256" key="10">
    <source>
        <dbReference type="SAM" id="Phobius"/>
    </source>
</evidence>
<feature type="transmembrane region" description="Helical" evidence="10">
    <location>
        <begin position="311"/>
        <end position="327"/>
    </location>
</feature>
<comment type="caution">
    <text evidence="14">The sequence shown here is derived from an EMBL/GenBank/DDBJ whole genome shotgun (WGS) entry which is preliminary data.</text>
</comment>
<dbReference type="SUPFAM" id="SSF56176">
    <property type="entry name" value="FAD-binding/transporter-associated domain-like"/>
    <property type="match status" value="1"/>
</dbReference>
<evidence type="ECO:0000256" key="9">
    <source>
        <dbReference type="SAM" id="MobiDB-lite"/>
    </source>
</evidence>
<reference evidence="14 15" key="1">
    <citation type="journal article" date="2014" name="Mol. Plant">
        <title>Chromosome Scale Genome Assembly and Transcriptome Profiling of Nannochloropsis gaditana in Nitrogen Depletion.</title>
        <authorList>
            <person name="Corteggiani Carpinelli E."/>
            <person name="Telatin A."/>
            <person name="Vitulo N."/>
            <person name="Forcato C."/>
            <person name="D'Angelo M."/>
            <person name="Schiavon R."/>
            <person name="Vezzi A."/>
            <person name="Giacometti G.M."/>
            <person name="Morosinotto T."/>
            <person name="Valle G."/>
        </authorList>
    </citation>
    <scope>NUCLEOTIDE SEQUENCE [LARGE SCALE GENOMIC DNA]</scope>
    <source>
        <strain evidence="14 15">B-31</strain>
    </source>
</reference>
<feature type="signal peptide" evidence="11">
    <location>
        <begin position="1"/>
        <end position="32"/>
    </location>
</feature>
<dbReference type="Proteomes" id="UP000019335">
    <property type="component" value="Chromosome 14"/>
</dbReference>
<dbReference type="InterPro" id="IPR000644">
    <property type="entry name" value="CBS_dom"/>
</dbReference>
<dbReference type="GO" id="GO:0016020">
    <property type="term" value="C:membrane"/>
    <property type="evidence" value="ECO:0007669"/>
    <property type="project" value="UniProtKB-SubCell"/>
</dbReference>
<dbReference type="InterPro" id="IPR016169">
    <property type="entry name" value="FAD-bd_PCMH_sub2"/>
</dbReference>
<evidence type="ECO:0000256" key="2">
    <source>
        <dbReference type="ARBA" id="ARBA00022692"/>
    </source>
</evidence>
<feature type="compositionally biased region" description="Basic and acidic residues" evidence="9">
    <location>
        <begin position="757"/>
        <end position="776"/>
    </location>
</feature>
<evidence type="ECO:0000256" key="5">
    <source>
        <dbReference type="ARBA" id="ARBA00023122"/>
    </source>
</evidence>
<dbReference type="PROSITE" id="PS51846">
    <property type="entry name" value="CNNM"/>
    <property type="match status" value="1"/>
</dbReference>
<dbReference type="PANTHER" id="PTHR22777:SF17">
    <property type="entry name" value="UPF0053 PROTEIN SLL0260"/>
    <property type="match status" value="1"/>
</dbReference>
<dbReference type="Gene3D" id="3.10.580.10">
    <property type="entry name" value="CBS-domain"/>
    <property type="match status" value="1"/>
</dbReference>
<feature type="chain" id="PRO_5004904691" evidence="11">
    <location>
        <begin position="33"/>
        <end position="776"/>
    </location>
</feature>
<dbReference type="Pfam" id="PF00571">
    <property type="entry name" value="CBS"/>
    <property type="match status" value="2"/>
</dbReference>
<dbReference type="AlphaFoldDB" id="W7TVL3"/>
<evidence type="ECO:0000256" key="7">
    <source>
        <dbReference type="PROSITE-ProRule" id="PRU00703"/>
    </source>
</evidence>
<feature type="region of interest" description="Disordered" evidence="9">
    <location>
        <begin position="178"/>
        <end position="197"/>
    </location>
</feature>
<dbReference type="InterPro" id="IPR046342">
    <property type="entry name" value="CBS_dom_sf"/>
</dbReference>
<keyword evidence="11" id="KW-0732">Signal</keyword>
<feature type="region of interest" description="Disordered" evidence="9">
    <location>
        <begin position="82"/>
        <end position="119"/>
    </location>
</feature>
<dbReference type="Pfam" id="PF01595">
    <property type="entry name" value="CNNM"/>
    <property type="match status" value="1"/>
</dbReference>
<feature type="region of interest" description="Disordered" evidence="9">
    <location>
        <begin position="733"/>
        <end position="776"/>
    </location>
</feature>
<protein>
    <submittedName>
        <fullName evidence="14">Hemolysin-related protein</fullName>
    </submittedName>
</protein>
<dbReference type="CDD" id="cd04590">
    <property type="entry name" value="CBS_pair_CorC_HlyC_assoc"/>
    <property type="match status" value="1"/>
</dbReference>
<sequence>MRRPPPSGGAVHRHATTALLALLLSCARPSLSSPFFPSPAPPYSPSSRPCRLNMHMPGTTAQPFGKRGASLPSAFGGMLPRSNRSPRASYCSAVPRSSASHPSISSYPGPVSVSNPEEAGSAPPAWMAALLKSRLHARGGMERWGGISRALSRFRAWISVQSPRESLIRREGAWASHGLEEDGREGGREGETEESRTWRKAARAVSCNAQKFFAWCNAQKCRPWPCRYGQQASPRQRTSFSPSPPDRKAFASLCRTLGPRLVPQVSFLLLFVLFAAFLPPPLAAQAMALPSPPTGDGNLPSPSGVSPWQRGLIFATLFVISAAFHAAETSITTLYPWKVKEFAKEEGDNSPFRILERDITRVLTTILVATTACTIYSAALFTNLAMELLGARGVAYSTVGLTVVTLVFGELIPKSLGVSNAEMVARIMVPPINLLAVVLSPVGKVLSMFAKLVLRLLGIKADDDERVSEDQLRLLVAGAQKSGGIEAQEGQMINQVLNMQEKRVSEAMCPRVDVEALDKRSSLLQLQELFQRTRYSRIPVFDGEIDKIIGVAMSKDLLEYVFSKEQSNVLDLPVETIMQPTYFVPETMTIWTCFQEMRQRRVHMAIVVDEYGGTAGVITLEDIQEEVFGEIYDEEDIEEDHHGEDLIKMIEDDVYLIQGNADLEDVWTELGMEDKEEVVRGDFATFGGYLCSLAGEIPAVSDHIVVPGYIFTIEQADERRIIEVRVERVYVVDGGEEEEREGEEEEREITEREEEEERKGSREGSREGGKLREKVE</sequence>
<dbReference type="SMART" id="SM00116">
    <property type="entry name" value="CBS"/>
    <property type="match status" value="2"/>
</dbReference>
<dbReference type="SMART" id="SM01091">
    <property type="entry name" value="CorC_HlyC"/>
    <property type="match status" value="1"/>
</dbReference>
<feature type="domain" description="CBS" evidence="12">
    <location>
        <begin position="577"/>
        <end position="634"/>
    </location>
</feature>
<dbReference type="GO" id="GO:0050660">
    <property type="term" value="F:flavin adenine dinucleotide binding"/>
    <property type="evidence" value="ECO:0007669"/>
    <property type="project" value="InterPro"/>
</dbReference>
<dbReference type="InterPro" id="IPR005170">
    <property type="entry name" value="Transptr-assoc_dom"/>
</dbReference>
<dbReference type="Pfam" id="PF03471">
    <property type="entry name" value="CorC_HlyC"/>
    <property type="match status" value="1"/>
</dbReference>
<feature type="transmembrane region" description="Helical" evidence="10">
    <location>
        <begin position="359"/>
        <end position="381"/>
    </location>
</feature>
<accession>W7TVL3</accession>
<feature type="domain" description="CBS" evidence="12">
    <location>
        <begin position="508"/>
        <end position="572"/>
    </location>
</feature>
<keyword evidence="6 8" id="KW-0472">Membrane</keyword>
<feature type="compositionally biased region" description="Acidic residues" evidence="9">
    <location>
        <begin position="734"/>
        <end position="756"/>
    </location>
</feature>
<name>W7TVL3_9STRA</name>
<feature type="compositionally biased region" description="Low complexity" evidence="9">
    <location>
        <begin position="97"/>
        <end position="106"/>
    </location>
</feature>
<dbReference type="Gene3D" id="3.30.465.10">
    <property type="match status" value="1"/>
</dbReference>
<keyword evidence="4 8" id="KW-1133">Transmembrane helix</keyword>
<dbReference type="InterPro" id="IPR036318">
    <property type="entry name" value="FAD-bd_PCMH-like_sf"/>
</dbReference>
<proteinExistence type="predicted"/>
<dbReference type="InterPro" id="IPR002550">
    <property type="entry name" value="CNNM"/>
</dbReference>
<evidence type="ECO:0000313" key="15">
    <source>
        <dbReference type="Proteomes" id="UP000019335"/>
    </source>
</evidence>
<evidence type="ECO:0000256" key="3">
    <source>
        <dbReference type="ARBA" id="ARBA00022737"/>
    </source>
</evidence>
<evidence type="ECO:0000256" key="8">
    <source>
        <dbReference type="PROSITE-ProRule" id="PRU01193"/>
    </source>
</evidence>
<dbReference type="EMBL" id="AZIL01001301">
    <property type="protein sequence ID" value="EWM24354.1"/>
    <property type="molecule type" value="Genomic_DNA"/>
</dbReference>
<evidence type="ECO:0000313" key="14">
    <source>
        <dbReference type="EMBL" id="EWM24354.1"/>
    </source>
</evidence>
<dbReference type="FunFam" id="3.10.580.10:FF:000002">
    <property type="entry name" value="Magnesium/cobalt efflux protein CorC"/>
    <property type="match status" value="1"/>
</dbReference>
<evidence type="ECO:0000256" key="6">
    <source>
        <dbReference type="ARBA" id="ARBA00023136"/>
    </source>
</evidence>
<keyword evidence="3" id="KW-0677">Repeat</keyword>
<evidence type="ECO:0000256" key="11">
    <source>
        <dbReference type="SAM" id="SignalP"/>
    </source>
</evidence>
<dbReference type="PROSITE" id="PS51371">
    <property type="entry name" value="CBS"/>
    <property type="match status" value="2"/>
</dbReference>
<evidence type="ECO:0000259" key="13">
    <source>
        <dbReference type="PROSITE" id="PS51846"/>
    </source>
</evidence>
<evidence type="ECO:0000256" key="4">
    <source>
        <dbReference type="ARBA" id="ARBA00022989"/>
    </source>
</evidence>
<evidence type="ECO:0000259" key="12">
    <source>
        <dbReference type="PROSITE" id="PS51371"/>
    </source>
</evidence>
<dbReference type="PANTHER" id="PTHR22777">
    <property type="entry name" value="HEMOLYSIN-RELATED"/>
    <property type="match status" value="1"/>
</dbReference>
<feature type="domain" description="CNNM transmembrane" evidence="13">
    <location>
        <begin position="303"/>
        <end position="489"/>
    </location>
</feature>
<dbReference type="SUPFAM" id="SSF54631">
    <property type="entry name" value="CBS-domain pair"/>
    <property type="match status" value="1"/>
</dbReference>
<dbReference type="OrthoDB" id="5353557at2759"/>
<evidence type="ECO:0000256" key="1">
    <source>
        <dbReference type="ARBA" id="ARBA00004141"/>
    </source>
</evidence>
<organism evidence="14 15">
    <name type="scientific">Nannochloropsis gaditana</name>
    <dbReference type="NCBI Taxonomy" id="72520"/>
    <lineage>
        <taxon>Eukaryota</taxon>
        <taxon>Sar</taxon>
        <taxon>Stramenopiles</taxon>
        <taxon>Ochrophyta</taxon>
        <taxon>Eustigmatophyceae</taxon>
        <taxon>Eustigmatales</taxon>
        <taxon>Monodopsidaceae</taxon>
        <taxon>Nannochloropsis</taxon>
    </lineage>
</organism>
<comment type="subcellular location">
    <subcellularLocation>
        <location evidence="1">Membrane</location>
        <topology evidence="1">Multi-pass membrane protein</topology>
    </subcellularLocation>
</comment>
<dbReference type="PROSITE" id="PS51257">
    <property type="entry name" value="PROKAR_LIPOPROTEIN"/>
    <property type="match status" value="1"/>
</dbReference>
<keyword evidence="5 7" id="KW-0129">CBS domain</keyword>